<feature type="compositionally biased region" description="Polar residues" evidence="2">
    <location>
        <begin position="1408"/>
        <end position="1418"/>
    </location>
</feature>
<sequence>MEDITYTDGYAAQYGDNYAYDGYGYGGDLAAGDYNPYGTDYGYDAGGYDYSAGYDGYGDQGGGYGDPSYGYGEPAERQQGVLSFRLDEPKPSQEPEDEHPPTSNAEVAPSITDPFSAATDAVPEPTGSQMRTSSAFPPVSQDLLNSIRIQQETSGNLSKSPSRTLSRPVSARVDELEKVSEEDAERLKKGPETDEAPATIEAEPAEDMFGFGESVTEPATTLEPGTADGDELFGFGPEPATQDPATTQPPIEDAETTLPDAEAPATEAEDDMFGFTSPAQEITDVPPMDSLVPTTEPADDLFGFTSQPAEPAEPAATTEPPAADGDDMFGFGPSENMTKEQVVATPEQSEEAEASVQDTTYDMFGFDGVDAPVEAPAQSGEVTLHPVVEAEADSMFGFDSPPVPTEDISPLPVGDSADDVFGFGADVIEPQTEPVPEAQNATEAPEDSMFGFDLPADTSTTIEPPATDLATKDPENAPAEDMFGFAPTETVTTAKSGIDQEISTTDAKVLDKSPLEAEDMFGFENAADDTKADPVPHSEAPADDMFGFDSAPAVEEPAPKDVSQTLAALDMPPIPEHVPTIKDELTELSHKSTPDESQLVDERLEASKDTADSAEASEQPVQESVVEDMFGFGDVPAPTDDVSKEKVVENIPTELPDVQDLPPPVSASSLLPVQTPESTKQSVQVIDSPVVNIAIDIDSMISAALAPQPPSPVPEQKIEEQAPEQPQPIPEPLPVIIEESPEEITEPITEPQPEEHSLDQGVELTPQDSLPAEEDTQDVPSEPSVPVEILERLAIDETFIKLQDELQATYLMPEPNQEELSKLQVVDHEQQLVQLRDEAERLLNENKLLAGRSAVPRHLHPNEFDSKSISVSFFEGLLNEPTHSEGVSLTTGEELRLLAILEQGDYEALDPLHGMSPEDLQLMEQREREFNMKLKELTDRRDELLYKDDTEALKLIEEEIWAFVDAEEEKRMRIQAADALRKKRAQEEEDRRRAEIEKKIKEEQERLAEERRIQEEMLELQKKQQQEYAEQETRKAELLREAVEKEQLERIEEEQRIKAEAKRRLIDELEATAERAAAEDRVRVQAELEEMARIRKELEEAARTASEEKRKLLLQQKEQLEREMAETAKRHEEDVARRHKELQALHEERRRMREQRLASSEPMNELLCDGDGEASADPFSYASLDLERRIREMKAQLEREMAEKMALEHADLSALESELAAKKLSTMQAERLLTTAANDTRARLDNEDRLFDETMDAKRQELRLLEEQYGNVHHQNERQRAAQLEEQAKARKLTMLTKQVAELTEKKHNLERKIAHGNKTFHKKESQLIASNSKGALKALRKEHAKECEALEAQLVSVSERLRKAKKQLKAIQPQDGTSGDRSLSVKDYLRSADKAEKEHGLSGAVGESSQPRLSTFEGTALGQPSLVSGHGVGIAMSGSGTSYEAKHHTSSDLPAALQKLREEHARRLEKIEQRRATFASEREQLKAQTHALEAQLSKPVSVPDSSLRTREQRKQVIFAEMNRMEKLSKAHIVEVKPQVPEKTIDELLNERRKRRGEEREHLKNMAVRFTSAYDRHSRISVNMDSSDDEWNDLAAQTSSRYADLSTKPRSIQTQIRQFASDRIDPIFNSYIEAPVRAGYESSLLSYVKVSSDPTTCHPTKFVARLTTHTWCVEQRNKPYVVYTFVISTERGVFEVTKRFSELRELDKSLHRVFPTVTLPKYPSSLGGKFTDEQLEERKRLLGRYMSQLNQIAVIRTSQLYREFIQMKVRHDILVYHR</sequence>
<dbReference type="VEuPathDB" id="GiardiaDB:GL50581_445"/>
<dbReference type="Gene3D" id="3.30.1520.10">
    <property type="entry name" value="Phox-like domain"/>
    <property type="match status" value="1"/>
</dbReference>
<accession>C6LNY7</accession>
<dbReference type="SUPFAM" id="SSF64268">
    <property type="entry name" value="PX domain"/>
    <property type="match status" value="1"/>
</dbReference>
<dbReference type="InterPro" id="IPR036871">
    <property type="entry name" value="PX_dom_sf"/>
</dbReference>
<dbReference type="Proteomes" id="UP000002488">
    <property type="component" value="Unassembled WGS sequence"/>
</dbReference>
<dbReference type="GO" id="GO:0035091">
    <property type="term" value="F:phosphatidylinositol binding"/>
    <property type="evidence" value="ECO:0007669"/>
    <property type="project" value="InterPro"/>
</dbReference>
<dbReference type="PROSITE" id="PS50195">
    <property type="entry name" value="PX"/>
    <property type="match status" value="1"/>
</dbReference>
<feature type="region of interest" description="Disordered" evidence="2">
    <location>
        <begin position="49"/>
        <end position="258"/>
    </location>
</feature>
<dbReference type="GO" id="GO:0032456">
    <property type="term" value="P:endocytic recycling"/>
    <property type="evidence" value="ECO:0007669"/>
    <property type="project" value="TreeGrafter"/>
</dbReference>
<name>C6LNY7_GIAIB</name>
<protein>
    <submittedName>
        <fullName evidence="4">Liver stage antigen-like protein</fullName>
    </submittedName>
</protein>
<dbReference type="GO" id="GO:0005769">
    <property type="term" value="C:early endosome"/>
    <property type="evidence" value="ECO:0007669"/>
    <property type="project" value="TreeGrafter"/>
</dbReference>
<dbReference type="CDD" id="cd06093">
    <property type="entry name" value="PX_domain"/>
    <property type="match status" value="1"/>
</dbReference>
<feature type="coiled-coil region" evidence="1">
    <location>
        <begin position="1183"/>
        <end position="1210"/>
    </location>
</feature>
<feature type="compositionally biased region" description="Polar residues" evidence="2">
    <location>
        <begin position="142"/>
        <end position="167"/>
    </location>
</feature>
<feature type="region of interest" description="Disordered" evidence="2">
    <location>
        <begin position="527"/>
        <end position="562"/>
    </location>
</feature>
<feature type="region of interest" description="Disordered" evidence="2">
    <location>
        <begin position="653"/>
        <end position="683"/>
    </location>
</feature>
<reference evidence="4 5" key="1">
    <citation type="journal article" date="2009" name="PLoS Pathog.">
        <title>Draft genome sequencing of giardia intestinalis assemblage B isolate GS: is human giardiasis caused by two different species?</title>
        <authorList>
            <person name="Franzen O."/>
            <person name="Jerlstrom-Hultqvist J."/>
            <person name="Castro E."/>
            <person name="Sherwood E."/>
            <person name="Ankarklev J."/>
            <person name="Reiner D.S."/>
            <person name="Palm D."/>
            <person name="Andersson J.O."/>
            <person name="Andersson B."/>
            <person name="Svard S.G."/>
        </authorList>
    </citation>
    <scope>NUCLEOTIDE SEQUENCE [LARGE SCALE GENOMIC DNA]</scope>
    <source>
        <strain evidence="5">ATCC 50581 / GS clone H7</strain>
    </source>
</reference>
<dbReference type="EMBL" id="ACGJ01000635">
    <property type="protein sequence ID" value="EET02234.1"/>
    <property type="molecule type" value="Genomic_DNA"/>
</dbReference>
<dbReference type="Pfam" id="PF00787">
    <property type="entry name" value="PX"/>
    <property type="match status" value="1"/>
</dbReference>
<evidence type="ECO:0000256" key="1">
    <source>
        <dbReference type="SAM" id="Coils"/>
    </source>
</evidence>
<feature type="region of interest" description="Disordered" evidence="2">
    <location>
        <begin position="433"/>
        <end position="482"/>
    </location>
</feature>
<keyword evidence="1" id="KW-0175">Coiled coil</keyword>
<evidence type="ECO:0000256" key="2">
    <source>
        <dbReference type="SAM" id="MobiDB-lite"/>
    </source>
</evidence>
<dbReference type="SMART" id="SM00312">
    <property type="entry name" value="PX"/>
    <property type="match status" value="1"/>
</dbReference>
<feature type="coiled-coil region" evidence="1">
    <location>
        <begin position="969"/>
        <end position="1155"/>
    </location>
</feature>
<proteinExistence type="predicted"/>
<feature type="compositionally biased region" description="Low complexity" evidence="2">
    <location>
        <begin position="237"/>
        <end position="258"/>
    </location>
</feature>
<gene>
    <name evidence="4" type="ORF">GL50581_445</name>
</gene>
<feature type="domain" description="PX" evidence="3">
    <location>
        <begin position="1661"/>
        <end position="1771"/>
    </location>
</feature>
<feature type="region of interest" description="Disordered" evidence="2">
    <location>
        <begin position="586"/>
        <end position="622"/>
    </location>
</feature>
<dbReference type="GO" id="GO:0006886">
    <property type="term" value="P:intracellular protein transport"/>
    <property type="evidence" value="ECO:0007669"/>
    <property type="project" value="TreeGrafter"/>
</dbReference>
<feature type="coiled-coil region" evidence="1">
    <location>
        <begin position="825"/>
        <end position="852"/>
    </location>
</feature>
<dbReference type="InterPro" id="IPR001683">
    <property type="entry name" value="PX_dom"/>
</dbReference>
<feature type="compositionally biased region" description="Polar residues" evidence="2">
    <location>
        <begin position="126"/>
        <end position="135"/>
    </location>
</feature>
<feature type="compositionally biased region" description="Basic and acidic residues" evidence="2">
    <location>
        <begin position="586"/>
        <end position="611"/>
    </location>
</feature>
<dbReference type="OMA" id="EEEIWAF"/>
<feature type="coiled-coil region" evidence="1">
    <location>
        <begin position="1293"/>
        <end position="1368"/>
    </location>
</feature>
<feature type="region of interest" description="Disordered" evidence="2">
    <location>
        <begin position="395"/>
        <end position="421"/>
    </location>
</feature>
<comment type="caution">
    <text evidence="4">The sequence shown here is derived from an EMBL/GenBank/DDBJ whole genome shotgun (WGS) entry which is preliminary data.</text>
</comment>
<feature type="compositionally biased region" description="Basic and acidic residues" evidence="2">
    <location>
        <begin position="172"/>
        <end position="192"/>
    </location>
</feature>
<dbReference type="OrthoDB" id="10260728at2759"/>
<dbReference type="PANTHER" id="PTHR12431:SF14">
    <property type="entry name" value="LD15323P"/>
    <property type="match status" value="1"/>
</dbReference>
<dbReference type="PANTHER" id="PTHR12431">
    <property type="entry name" value="SORTING NEXIN 17 AND 27"/>
    <property type="match status" value="1"/>
</dbReference>
<evidence type="ECO:0000313" key="4">
    <source>
        <dbReference type="EMBL" id="EET02234.1"/>
    </source>
</evidence>
<organism evidence="4 5">
    <name type="scientific">Giardia intestinalis (strain ATCC 50581 / GS clone H7)</name>
    <name type="common">Giardia lamblia</name>
    <dbReference type="NCBI Taxonomy" id="598745"/>
    <lineage>
        <taxon>Eukaryota</taxon>
        <taxon>Metamonada</taxon>
        <taxon>Diplomonadida</taxon>
        <taxon>Hexamitidae</taxon>
        <taxon>Giardiinae</taxon>
        <taxon>Giardia</taxon>
    </lineage>
</organism>
<evidence type="ECO:0000313" key="5">
    <source>
        <dbReference type="Proteomes" id="UP000002488"/>
    </source>
</evidence>
<feature type="region of interest" description="Disordered" evidence="2">
    <location>
        <begin position="704"/>
        <end position="783"/>
    </location>
</feature>
<feature type="compositionally biased region" description="Low complexity" evidence="2">
    <location>
        <begin position="308"/>
        <end position="323"/>
    </location>
</feature>
<feature type="compositionally biased region" description="Gly residues" evidence="2">
    <location>
        <begin position="55"/>
        <end position="65"/>
    </location>
</feature>
<feature type="region of interest" description="Disordered" evidence="2">
    <location>
        <begin position="1395"/>
        <end position="1423"/>
    </location>
</feature>
<feature type="region of interest" description="Disordered" evidence="2">
    <location>
        <begin position="278"/>
        <end position="334"/>
    </location>
</feature>
<feature type="coiled-coil region" evidence="1">
    <location>
        <begin position="1462"/>
        <end position="1489"/>
    </location>
</feature>
<evidence type="ECO:0000259" key="3">
    <source>
        <dbReference type="PROSITE" id="PS50195"/>
    </source>
</evidence>